<accession>T1A2D4</accession>
<feature type="domain" description="Topo IIA-type catalytic" evidence="7">
    <location>
        <begin position="1"/>
        <end position="316"/>
    </location>
</feature>
<gene>
    <name evidence="8" type="ORF">B1B_09553</name>
</gene>
<evidence type="ECO:0000256" key="1">
    <source>
        <dbReference type="ARBA" id="ARBA00000185"/>
    </source>
</evidence>
<evidence type="ECO:0000256" key="6">
    <source>
        <dbReference type="ARBA" id="ARBA00023235"/>
    </source>
</evidence>
<keyword evidence="6" id="KW-0413">Isomerase</keyword>
<dbReference type="EC" id="5.6.2.2" evidence="3"/>
<dbReference type="GO" id="GO:0003677">
    <property type="term" value="F:DNA binding"/>
    <property type="evidence" value="ECO:0007669"/>
    <property type="project" value="UniProtKB-KW"/>
</dbReference>
<feature type="non-terminal residue" evidence="8">
    <location>
        <position position="374"/>
    </location>
</feature>
<dbReference type="Gene3D" id="2.120.10.90">
    <property type="entry name" value="DNA gyrase/topoisomerase IV, subunit A, C-terminal"/>
    <property type="match status" value="1"/>
</dbReference>
<dbReference type="PANTHER" id="PTHR43493:SF5">
    <property type="entry name" value="DNA GYRASE SUBUNIT A, CHLOROPLASTIC_MITOCHONDRIAL"/>
    <property type="match status" value="1"/>
</dbReference>
<dbReference type="InterPro" id="IPR013760">
    <property type="entry name" value="Topo_IIA-like_dom_sf"/>
</dbReference>
<dbReference type="GO" id="GO:0005737">
    <property type="term" value="C:cytoplasm"/>
    <property type="evidence" value="ECO:0007669"/>
    <property type="project" value="TreeGrafter"/>
</dbReference>
<dbReference type="GO" id="GO:0005524">
    <property type="term" value="F:ATP binding"/>
    <property type="evidence" value="ECO:0007669"/>
    <property type="project" value="InterPro"/>
</dbReference>
<protein>
    <recommendedName>
        <fullName evidence="3">DNA topoisomerase (ATP-hydrolyzing)</fullName>
        <ecNumber evidence="3">5.6.2.2</ecNumber>
    </recommendedName>
</protein>
<comment type="catalytic activity">
    <reaction evidence="1">
        <text>ATP-dependent breakage, passage and rejoining of double-stranded DNA.</text>
        <dbReference type="EC" id="5.6.2.2"/>
    </reaction>
</comment>
<evidence type="ECO:0000256" key="2">
    <source>
        <dbReference type="ARBA" id="ARBA00008263"/>
    </source>
</evidence>
<dbReference type="Pfam" id="PF03989">
    <property type="entry name" value="DNA_gyraseA_C"/>
    <property type="match status" value="1"/>
</dbReference>
<keyword evidence="4" id="KW-0799">Topoisomerase</keyword>
<keyword evidence="5" id="KW-0238">DNA-binding</keyword>
<dbReference type="GO" id="GO:0003918">
    <property type="term" value="F:DNA topoisomerase type II (double strand cut, ATP-hydrolyzing) activity"/>
    <property type="evidence" value="ECO:0007669"/>
    <property type="project" value="UniProtKB-EC"/>
</dbReference>
<dbReference type="PROSITE" id="PS52040">
    <property type="entry name" value="TOPO_IIA"/>
    <property type="match status" value="1"/>
</dbReference>
<evidence type="ECO:0000256" key="3">
    <source>
        <dbReference type="ARBA" id="ARBA00012895"/>
    </source>
</evidence>
<dbReference type="Pfam" id="PF00521">
    <property type="entry name" value="DNA_topoisoIV"/>
    <property type="match status" value="1"/>
</dbReference>
<reference evidence="8" key="2">
    <citation type="journal article" date="2014" name="ISME J.">
        <title>Microbial stratification in low pH oxic and suboxic macroscopic growths along an acid mine drainage.</title>
        <authorList>
            <person name="Mendez-Garcia C."/>
            <person name="Mesa V."/>
            <person name="Sprenger R.R."/>
            <person name="Richter M."/>
            <person name="Diez M.S."/>
            <person name="Solano J."/>
            <person name="Bargiela R."/>
            <person name="Golyshina O.V."/>
            <person name="Manteca A."/>
            <person name="Ramos J.L."/>
            <person name="Gallego J.R."/>
            <person name="Llorente I."/>
            <person name="Martins Dos Santos V.A."/>
            <person name="Jensen O.N."/>
            <person name="Pelaez A.I."/>
            <person name="Sanchez J."/>
            <person name="Ferrer M."/>
        </authorList>
    </citation>
    <scope>NUCLEOTIDE SEQUENCE</scope>
</reference>
<reference evidence="8" key="1">
    <citation type="submission" date="2013-08" db="EMBL/GenBank/DDBJ databases">
        <authorList>
            <person name="Mendez C."/>
            <person name="Richter M."/>
            <person name="Ferrer M."/>
            <person name="Sanchez J."/>
        </authorList>
    </citation>
    <scope>NUCLEOTIDE SEQUENCE</scope>
</reference>
<dbReference type="Gene3D" id="3.30.1360.40">
    <property type="match status" value="1"/>
</dbReference>
<dbReference type="GO" id="GO:0006265">
    <property type="term" value="P:DNA topological change"/>
    <property type="evidence" value="ECO:0007669"/>
    <property type="project" value="InterPro"/>
</dbReference>
<evidence type="ECO:0000259" key="7">
    <source>
        <dbReference type="PROSITE" id="PS52040"/>
    </source>
</evidence>
<dbReference type="InterPro" id="IPR006691">
    <property type="entry name" value="GyrA/parC_rep"/>
</dbReference>
<dbReference type="GO" id="GO:0009330">
    <property type="term" value="C:DNA topoisomerase type II (double strand cut, ATP-hydrolyzing) complex"/>
    <property type="evidence" value="ECO:0007669"/>
    <property type="project" value="TreeGrafter"/>
</dbReference>
<evidence type="ECO:0000256" key="4">
    <source>
        <dbReference type="ARBA" id="ARBA00023029"/>
    </source>
</evidence>
<comment type="similarity">
    <text evidence="2">Belongs to the type II topoisomerase GyrA/ParC subunit family.</text>
</comment>
<dbReference type="InterPro" id="IPR035516">
    <property type="entry name" value="Gyrase/topoIV_suA_C"/>
</dbReference>
<dbReference type="InterPro" id="IPR013757">
    <property type="entry name" value="Topo_IIA_A_a_sf"/>
</dbReference>
<comment type="caution">
    <text evidence="8">The sequence shown here is derived from an EMBL/GenBank/DDBJ whole genome shotgun (WGS) entry which is preliminary data.</text>
</comment>
<dbReference type="AlphaFoldDB" id="T1A2D4"/>
<proteinExistence type="inferred from homology"/>
<dbReference type="SUPFAM" id="SSF101904">
    <property type="entry name" value="GyrA/ParC C-terminal domain-like"/>
    <property type="match status" value="1"/>
</dbReference>
<dbReference type="EMBL" id="AUZY01006337">
    <property type="protein sequence ID" value="EQD54701.1"/>
    <property type="molecule type" value="Genomic_DNA"/>
</dbReference>
<dbReference type="InterPro" id="IPR002205">
    <property type="entry name" value="Topo_IIA_dom_A"/>
</dbReference>
<dbReference type="PANTHER" id="PTHR43493">
    <property type="entry name" value="DNA GYRASE/TOPOISOMERASE SUBUNIT A"/>
    <property type="match status" value="1"/>
</dbReference>
<name>T1A2D4_9ZZZZ</name>
<dbReference type="InterPro" id="IPR050220">
    <property type="entry name" value="Type_II_DNA_Topoisomerases"/>
</dbReference>
<dbReference type="FunFam" id="1.10.268.10:FF:000001">
    <property type="entry name" value="DNA gyrase subunit A"/>
    <property type="match status" value="1"/>
</dbReference>
<dbReference type="Gene3D" id="1.10.268.10">
    <property type="entry name" value="Topoisomerase, domain 3"/>
    <property type="match status" value="1"/>
</dbReference>
<evidence type="ECO:0000256" key="5">
    <source>
        <dbReference type="ARBA" id="ARBA00023125"/>
    </source>
</evidence>
<sequence>NMPPHNLGEVVDALHLLLKRPEASLDDLMKVLPGPDFPTGGALSTEGIREAYETGRGTLHLRGTAMPRERDGRNEIVVTEIPYEVNKTNLLELIADLVKSKRIDGVTDLRDESDRNGTSVVLELRREAQAEIVLNRIFEHTPLETSFGVINLCIVGGRPEVLSLKQLLELHIDHRRTVITRRTQFELRKAEERLHLLEGFLIAIDHIEEVIKIIRRSKDATGAETSLMGKFLLSSEQAKAILDMRLVRLTGLEREGVQKEKEEKEALIKRLRAILASPAERDALIAAELADLKHRFSDKRRTEIVPEFTERTLEDLIPDTDVVVLVTRDGYIKRLPLDQYRRQRRGGRGLVQMETKEEDIVIRTFVTRTHDHVL</sequence>
<dbReference type="InterPro" id="IPR013758">
    <property type="entry name" value="Topo_IIA_A/C_ab"/>
</dbReference>
<dbReference type="FunFam" id="3.30.1360.40:FF:000002">
    <property type="entry name" value="DNA gyrase subunit A"/>
    <property type="match status" value="1"/>
</dbReference>
<feature type="non-terminal residue" evidence="8">
    <location>
        <position position="1"/>
    </location>
</feature>
<dbReference type="Gene3D" id="3.90.199.10">
    <property type="entry name" value="Topoisomerase II, domain 5"/>
    <property type="match status" value="1"/>
</dbReference>
<organism evidence="8">
    <name type="scientific">mine drainage metagenome</name>
    <dbReference type="NCBI Taxonomy" id="410659"/>
    <lineage>
        <taxon>unclassified sequences</taxon>
        <taxon>metagenomes</taxon>
        <taxon>ecological metagenomes</taxon>
    </lineage>
</organism>
<dbReference type="SUPFAM" id="SSF56719">
    <property type="entry name" value="Type II DNA topoisomerase"/>
    <property type="match status" value="1"/>
</dbReference>
<dbReference type="SMART" id="SM00434">
    <property type="entry name" value="TOP4c"/>
    <property type="match status" value="1"/>
</dbReference>
<evidence type="ECO:0000313" key="8">
    <source>
        <dbReference type="EMBL" id="EQD54701.1"/>
    </source>
</evidence>